<comment type="similarity">
    <text evidence="1 13">Belongs to the ATPase B chain family.</text>
</comment>
<dbReference type="GO" id="GO:0012505">
    <property type="term" value="C:endomembrane system"/>
    <property type="evidence" value="ECO:0007669"/>
    <property type="project" value="UniProtKB-SubCell"/>
</dbReference>
<dbReference type="GO" id="GO:0046961">
    <property type="term" value="F:proton-transporting ATPase activity, rotational mechanism"/>
    <property type="evidence" value="ECO:0007669"/>
    <property type="project" value="TreeGrafter"/>
</dbReference>
<dbReference type="GO" id="GO:0045259">
    <property type="term" value="C:proton-transporting ATP synthase complex"/>
    <property type="evidence" value="ECO:0007669"/>
    <property type="project" value="UniProtKB-KW"/>
</dbReference>
<proteinExistence type="inferred from homology"/>
<dbReference type="InterPro" id="IPR017707">
    <property type="entry name" value="Alt_ATP_synth_F0_bsu"/>
</dbReference>
<keyword evidence="9 13" id="KW-0066">ATP synthesis</keyword>
<sequence length="258" mass="29101">MQINWFTVIAQIVNFLVLVWLMKKYLYKPILAAIDEREKKIAAELADAKSKMTEAKKEQDEFQQKNNDFDKHKKKLMDQATSDADKEREKLLDTAKKEAAGVKEKLEAASKELQENLSDEISKKTQDEVFAIAKKALAELASTDLEEQFVHVFIRKIKAITDKDKKQFIGAFHSDSAPIAVKSAFDLAEKDQKGIRSAIADILGDDVKYEFKTDPKMISGIELAAKGYKLSWSLAAYVNSLEKSVATTINKTHQAVKQ</sequence>
<evidence type="ECO:0000256" key="2">
    <source>
        <dbReference type="ARBA" id="ARBA00022448"/>
    </source>
</evidence>
<keyword evidence="16" id="KW-1185">Reference proteome</keyword>
<dbReference type="PANTHER" id="PTHR33445">
    <property type="entry name" value="ATP SYNTHASE SUBUNIT B', CHLOROPLASTIC"/>
    <property type="match status" value="1"/>
</dbReference>
<evidence type="ECO:0000256" key="11">
    <source>
        <dbReference type="ARBA" id="ARBA00025614"/>
    </source>
</evidence>
<dbReference type="Pfam" id="PF00430">
    <property type="entry name" value="ATP-synt_B"/>
    <property type="match status" value="1"/>
</dbReference>
<dbReference type="InterPro" id="IPR050059">
    <property type="entry name" value="ATP_synthase_B_chain"/>
</dbReference>
<evidence type="ECO:0000256" key="6">
    <source>
        <dbReference type="ARBA" id="ARBA00022989"/>
    </source>
</evidence>
<dbReference type="GO" id="GO:0046933">
    <property type="term" value="F:proton-transporting ATP synthase activity, rotational mechanism"/>
    <property type="evidence" value="ECO:0007669"/>
    <property type="project" value="UniProtKB-UniRule"/>
</dbReference>
<dbReference type="CDD" id="cd06503">
    <property type="entry name" value="ATP-synt_Fo_b"/>
    <property type="match status" value="1"/>
</dbReference>
<dbReference type="AlphaFoldDB" id="A0A3S3UVF8"/>
<keyword evidence="7 13" id="KW-0406">Ion transport</keyword>
<comment type="function">
    <text evidence="10 13">F(1)F(0) ATP synthase produces ATP from ADP in the presence of a proton or sodium gradient. F-type ATPases consist of two structural domains, F(1) containing the extramembraneous catalytic core and F(0) containing the membrane proton channel, linked together by a central stalk and a peripheral stalk. During catalysis, ATP synthesis in the catalytic domain of F(1) is coupled via a rotary mechanism of the central stalk subunits to proton translocation.</text>
</comment>
<dbReference type="HAMAP" id="MF_01398">
    <property type="entry name" value="ATP_synth_b_bprime"/>
    <property type="match status" value="1"/>
</dbReference>
<gene>
    <name evidence="13" type="primary">atpF</name>
    <name evidence="15" type="ORF">EPL05_03320</name>
</gene>
<dbReference type="OrthoDB" id="282095at2"/>
<dbReference type="InterPro" id="IPR002146">
    <property type="entry name" value="ATP_synth_b/b'su_bac/chlpt"/>
</dbReference>
<evidence type="ECO:0000256" key="7">
    <source>
        <dbReference type="ARBA" id="ARBA00023065"/>
    </source>
</evidence>
<evidence type="ECO:0000256" key="3">
    <source>
        <dbReference type="ARBA" id="ARBA00022547"/>
    </source>
</evidence>
<comment type="subcellular location">
    <subcellularLocation>
        <location evidence="13">Cell membrane</location>
        <topology evidence="13">Single-pass membrane protein</topology>
    </subcellularLocation>
    <subcellularLocation>
        <location evidence="12">Endomembrane system</location>
        <topology evidence="12">Single-pass membrane protein</topology>
    </subcellularLocation>
</comment>
<evidence type="ECO:0000256" key="4">
    <source>
        <dbReference type="ARBA" id="ARBA00022692"/>
    </source>
</evidence>
<evidence type="ECO:0000256" key="5">
    <source>
        <dbReference type="ARBA" id="ARBA00022781"/>
    </source>
</evidence>
<dbReference type="Proteomes" id="UP000286701">
    <property type="component" value="Unassembled WGS sequence"/>
</dbReference>
<evidence type="ECO:0000256" key="12">
    <source>
        <dbReference type="ARBA" id="ARBA00037847"/>
    </source>
</evidence>
<keyword evidence="13" id="KW-1003">Cell membrane</keyword>
<accession>A0A3S3UVF8</accession>
<keyword evidence="2 13" id="KW-0813">Transport</keyword>
<comment type="caution">
    <text evidence="15">The sequence shown here is derived from an EMBL/GenBank/DDBJ whole genome shotgun (WGS) entry which is preliminary data.</text>
</comment>
<keyword evidence="6 13" id="KW-1133">Transmembrane helix</keyword>
<comment type="function">
    <text evidence="11">Component of the F(0) channel, it forms part of the peripheral stalk, linking F(1) to F(0). The b'-subunit is a diverged and duplicated form of b found in plants and photosynthetic bacteria.</text>
</comment>
<dbReference type="RefSeq" id="WP_128532101.1">
    <property type="nucleotide sequence ID" value="NZ_SBIW01000002.1"/>
</dbReference>
<reference evidence="15 16" key="1">
    <citation type="submission" date="2019-01" db="EMBL/GenBank/DDBJ databases">
        <title>Mucilaginibacter antarcticum sp. nov., isolated from antarctic soil.</title>
        <authorList>
            <person name="Yan Y.-Q."/>
            <person name="Du Z.-J."/>
        </authorList>
    </citation>
    <scope>NUCLEOTIDE SEQUENCE [LARGE SCALE GENOMIC DNA]</scope>
    <source>
        <strain evidence="15 16">F01003</strain>
    </source>
</reference>
<dbReference type="PANTHER" id="PTHR33445:SF2">
    <property type="entry name" value="ATP SYNTHASE SUBUNIT B', CHLOROPLASTIC"/>
    <property type="match status" value="1"/>
</dbReference>
<comment type="subunit">
    <text evidence="13">F-type ATPases have 2 components, F(1) - the catalytic core - and F(0) - the membrane proton channel. F(1) has five subunits: alpha(3), beta(3), gamma(1), delta(1), epsilon(1). F(0) has three main subunits: a(1), b(2) and c(10-14). The alpha and beta chains form an alternating ring which encloses part of the gamma chain. F(1) is attached to F(0) by a central stalk formed by the gamma and epsilon chains, while a peripheral stalk is formed by the delta and b chains.</text>
</comment>
<dbReference type="NCBIfam" id="TIGR03321">
    <property type="entry name" value="alt_F1F0_F0_B"/>
    <property type="match status" value="1"/>
</dbReference>
<evidence type="ECO:0000256" key="1">
    <source>
        <dbReference type="ARBA" id="ARBA00005513"/>
    </source>
</evidence>
<evidence type="ECO:0000313" key="16">
    <source>
        <dbReference type="Proteomes" id="UP000286701"/>
    </source>
</evidence>
<name>A0A3S3UVF8_9SPHI</name>
<keyword evidence="8 13" id="KW-0472">Membrane</keyword>
<evidence type="ECO:0000313" key="15">
    <source>
        <dbReference type="EMBL" id="RWY55417.1"/>
    </source>
</evidence>
<evidence type="ECO:0000256" key="10">
    <source>
        <dbReference type="ARBA" id="ARBA00025198"/>
    </source>
</evidence>
<keyword evidence="4 13" id="KW-0812">Transmembrane</keyword>
<keyword evidence="5 13" id="KW-0375">Hydrogen ion transport</keyword>
<evidence type="ECO:0000256" key="13">
    <source>
        <dbReference type="HAMAP-Rule" id="MF_01398"/>
    </source>
</evidence>
<feature type="compositionally biased region" description="Basic and acidic residues" evidence="14">
    <location>
        <begin position="54"/>
        <end position="71"/>
    </location>
</feature>
<protein>
    <recommendedName>
        <fullName evidence="13">ATP synthase subunit b</fullName>
    </recommendedName>
    <alternativeName>
        <fullName evidence="13">ATP synthase F(0) sector subunit b</fullName>
    </alternativeName>
    <alternativeName>
        <fullName evidence="13">ATPase subunit I</fullName>
    </alternativeName>
    <alternativeName>
        <fullName evidence="13">F-type ATPase subunit b</fullName>
        <shortName evidence="13">F-ATPase subunit b</shortName>
    </alternativeName>
</protein>
<feature type="region of interest" description="Disordered" evidence="14">
    <location>
        <begin position="54"/>
        <end position="87"/>
    </location>
</feature>
<feature type="transmembrane region" description="Helical" evidence="13">
    <location>
        <begin position="6"/>
        <end position="22"/>
    </location>
</feature>
<dbReference type="EMBL" id="SBIW01000002">
    <property type="protein sequence ID" value="RWY55417.1"/>
    <property type="molecule type" value="Genomic_DNA"/>
</dbReference>
<evidence type="ECO:0000256" key="14">
    <source>
        <dbReference type="SAM" id="MobiDB-lite"/>
    </source>
</evidence>
<keyword evidence="3 13" id="KW-0138">CF(0)</keyword>
<evidence type="ECO:0000256" key="8">
    <source>
        <dbReference type="ARBA" id="ARBA00023136"/>
    </source>
</evidence>
<dbReference type="GO" id="GO:0005886">
    <property type="term" value="C:plasma membrane"/>
    <property type="evidence" value="ECO:0007669"/>
    <property type="project" value="UniProtKB-SubCell"/>
</dbReference>
<organism evidence="15 16">
    <name type="scientific">Mucilaginibacter gilvus</name>
    <dbReference type="NCBI Taxonomy" id="2305909"/>
    <lineage>
        <taxon>Bacteria</taxon>
        <taxon>Pseudomonadati</taxon>
        <taxon>Bacteroidota</taxon>
        <taxon>Sphingobacteriia</taxon>
        <taxon>Sphingobacteriales</taxon>
        <taxon>Sphingobacteriaceae</taxon>
        <taxon>Mucilaginibacter</taxon>
    </lineage>
</organism>
<evidence type="ECO:0000256" key="9">
    <source>
        <dbReference type="ARBA" id="ARBA00023310"/>
    </source>
</evidence>